<gene>
    <name evidence="1" type="ORF">SAMD00023353_6800290</name>
</gene>
<name>A0A1S8AAG8_ROSNE</name>
<protein>
    <submittedName>
        <fullName evidence="1">Uncharacterized protein</fullName>
    </submittedName>
</protein>
<proteinExistence type="predicted"/>
<reference evidence="1" key="1">
    <citation type="submission" date="2016-03" db="EMBL/GenBank/DDBJ databases">
        <title>Draft genome sequence of Rosellinia necatrix.</title>
        <authorList>
            <person name="Kanematsu S."/>
        </authorList>
    </citation>
    <scope>NUCLEOTIDE SEQUENCE [LARGE SCALE GENOMIC DNA]</scope>
    <source>
        <strain evidence="1">W97</strain>
    </source>
</reference>
<keyword evidence="2" id="KW-1185">Reference proteome</keyword>
<evidence type="ECO:0000313" key="1">
    <source>
        <dbReference type="EMBL" id="GAW27078.1"/>
    </source>
</evidence>
<accession>A0A1S8AAG8</accession>
<dbReference type="AlphaFoldDB" id="A0A1S8AAG8"/>
<evidence type="ECO:0000313" key="2">
    <source>
        <dbReference type="Proteomes" id="UP000054516"/>
    </source>
</evidence>
<dbReference type="Proteomes" id="UP000054516">
    <property type="component" value="Unassembled WGS sequence"/>
</dbReference>
<organism evidence="1">
    <name type="scientific">Rosellinia necatrix</name>
    <name type="common">White root-rot fungus</name>
    <dbReference type="NCBI Taxonomy" id="77044"/>
    <lineage>
        <taxon>Eukaryota</taxon>
        <taxon>Fungi</taxon>
        <taxon>Dikarya</taxon>
        <taxon>Ascomycota</taxon>
        <taxon>Pezizomycotina</taxon>
        <taxon>Sordariomycetes</taxon>
        <taxon>Xylariomycetidae</taxon>
        <taxon>Xylariales</taxon>
        <taxon>Xylariaceae</taxon>
        <taxon>Rosellinia</taxon>
    </lineage>
</organism>
<dbReference type="EMBL" id="DF977513">
    <property type="protein sequence ID" value="GAW27078.1"/>
    <property type="molecule type" value="Genomic_DNA"/>
</dbReference>
<sequence>MWKMQQMGNGVGNDVGNTMSNTLWPKLGLLGQAGPSRYMPCFATARIVVNRFQ</sequence>